<dbReference type="InterPro" id="IPR001310">
    <property type="entry name" value="Histidine_triad_HIT"/>
</dbReference>
<comment type="caution">
    <text evidence="3">The sequence shown here is derived from an EMBL/GenBank/DDBJ whole genome shotgun (WGS) entry which is preliminary data.</text>
</comment>
<dbReference type="RefSeq" id="WP_343880723.1">
    <property type="nucleotide sequence ID" value="NZ_BAAAIJ010000051.1"/>
</dbReference>
<feature type="short sequence motif" description="Histidine triad motif" evidence="1">
    <location>
        <begin position="91"/>
        <end position="95"/>
    </location>
</feature>
<evidence type="ECO:0000256" key="1">
    <source>
        <dbReference type="PROSITE-ProRule" id="PRU00464"/>
    </source>
</evidence>
<evidence type="ECO:0000313" key="3">
    <source>
        <dbReference type="EMBL" id="MFD1847662.1"/>
    </source>
</evidence>
<dbReference type="PANTHER" id="PTHR46648">
    <property type="entry name" value="HIT FAMILY PROTEIN 1"/>
    <property type="match status" value="1"/>
</dbReference>
<dbReference type="Proteomes" id="UP001597307">
    <property type="component" value="Unassembled WGS sequence"/>
</dbReference>
<keyword evidence="3" id="KW-0489">Methyltransferase</keyword>
<keyword evidence="4" id="KW-1185">Reference proteome</keyword>
<dbReference type="EC" id="2.1.1.-" evidence="3"/>
<dbReference type="PROSITE" id="PS51084">
    <property type="entry name" value="HIT_2"/>
    <property type="match status" value="1"/>
</dbReference>
<feature type="domain" description="HIT" evidence="2">
    <location>
        <begin position="4"/>
        <end position="107"/>
    </location>
</feature>
<evidence type="ECO:0000313" key="4">
    <source>
        <dbReference type="Proteomes" id="UP001597307"/>
    </source>
</evidence>
<dbReference type="SUPFAM" id="SSF54197">
    <property type="entry name" value="HIT-like"/>
    <property type="match status" value="1"/>
</dbReference>
<dbReference type="Pfam" id="PF01230">
    <property type="entry name" value="HIT"/>
    <property type="match status" value="1"/>
</dbReference>
<dbReference type="EMBL" id="JBHUGA010000060">
    <property type="protein sequence ID" value="MFD1847662.1"/>
    <property type="molecule type" value="Genomic_DNA"/>
</dbReference>
<reference evidence="4" key="1">
    <citation type="journal article" date="2019" name="Int. J. Syst. Evol. Microbiol.">
        <title>The Global Catalogue of Microorganisms (GCM) 10K type strain sequencing project: providing services to taxonomists for standard genome sequencing and annotation.</title>
        <authorList>
            <consortium name="The Broad Institute Genomics Platform"/>
            <consortium name="The Broad Institute Genome Sequencing Center for Infectious Disease"/>
            <person name="Wu L."/>
            <person name="Ma J."/>
        </authorList>
    </citation>
    <scope>NUCLEOTIDE SEQUENCE [LARGE SCALE GENOMIC DNA]</scope>
    <source>
        <strain evidence="4">JCM 11496</strain>
    </source>
</reference>
<accession>A0ABW4QAB9</accession>
<dbReference type="PRINTS" id="PR00332">
    <property type="entry name" value="HISTRIAD"/>
</dbReference>
<gene>
    <name evidence="3" type="ORF">ACFSFX_13795</name>
</gene>
<keyword evidence="3" id="KW-0808">Transferase</keyword>
<dbReference type="InterPro" id="IPR036265">
    <property type="entry name" value="HIT-like_sf"/>
</dbReference>
<name>A0ABW4QAB9_9MICC</name>
<dbReference type="PANTHER" id="PTHR46648:SF1">
    <property type="entry name" value="ADENOSINE 5'-MONOPHOSPHORAMIDASE HNT1"/>
    <property type="match status" value="1"/>
</dbReference>
<protein>
    <submittedName>
        <fullName evidence="3">HIT family protein</fullName>
        <ecNumber evidence="3">2.1.1.-</ecNumber>
    </submittedName>
</protein>
<dbReference type="InterPro" id="IPR011146">
    <property type="entry name" value="HIT-like"/>
</dbReference>
<organism evidence="3 4">
    <name type="scientific">Arthrobacter flavus</name>
    <dbReference type="NCBI Taxonomy" id="95172"/>
    <lineage>
        <taxon>Bacteria</taxon>
        <taxon>Bacillati</taxon>
        <taxon>Actinomycetota</taxon>
        <taxon>Actinomycetes</taxon>
        <taxon>Micrococcales</taxon>
        <taxon>Micrococcaceae</taxon>
        <taxon>Arthrobacter</taxon>
    </lineage>
</organism>
<dbReference type="GO" id="GO:0008168">
    <property type="term" value="F:methyltransferase activity"/>
    <property type="evidence" value="ECO:0007669"/>
    <property type="project" value="UniProtKB-KW"/>
</dbReference>
<proteinExistence type="predicted"/>
<evidence type="ECO:0000259" key="2">
    <source>
        <dbReference type="PROSITE" id="PS51084"/>
    </source>
</evidence>
<sequence length="143" mass="15459">MSTLFTKIIDGDIPGRFIWKDDDVVAFLTIAPLTDGHTLVLPRQEVAHWVDAEPELLGKVMAVAQTIAKAQTTAFAPKRVGVLVEGYEVPHLHVHVWPTQSAKDFDVHAVDHNPDPARLDANAAALRAALRSAGLGEQVPTDG</sequence>
<dbReference type="GO" id="GO:0032259">
    <property type="term" value="P:methylation"/>
    <property type="evidence" value="ECO:0007669"/>
    <property type="project" value="UniProtKB-KW"/>
</dbReference>
<dbReference type="Gene3D" id="3.30.428.10">
    <property type="entry name" value="HIT-like"/>
    <property type="match status" value="1"/>
</dbReference>